<name>X0Y5N4_9ZZZZ</name>
<sequence length="68" mass="7567">LEVGVDPEIVPDNLRGSAMLKWVSQSAGFQKAAQLRQELGFEYLSNVGVDRVSSRRGPVSVRFEDAFR</sequence>
<feature type="non-terminal residue" evidence="1">
    <location>
        <position position="68"/>
    </location>
</feature>
<feature type="non-terminal residue" evidence="1">
    <location>
        <position position="1"/>
    </location>
</feature>
<proteinExistence type="predicted"/>
<accession>X0Y5N4</accession>
<comment type="caution">
    <text evidence="1">The sequence shown here is derived from an EMBL/GenBank/DDBJ whole genome shotgun (WGS) entry which is preliminary data.</text>
</comment>
<dbReference type="AlphaFoldDB" id="X0Y5N4"/>
<organism evidence="1">
    <name type="scientific">marine sediment metagenome</name>
    <dbReference type="NCBI Taxonomy" id="412755"/>
    <lineage>
        <taxon>unclassified sequences</taxon>
        <taxon>metagenomes</taxon>
        <taxon>ecological metagenomes</taxon>
    </lineage>
</organism>
<gene>
    <name evidence="1" type="ORF">S01H1_85774</name>
</gene>
<dbReference type="EMBL" id="BARS01059057">
    <property type="protein sequence ID" value="GAG42607.1"/>
    <property type="molecule type" value="Genomic_DNA"/>
</dbReference>
<evidence type="ECO:0000313" key="1">
    <source>
        <dbReference type="EMBL" id="GAG42607.1"/>
    </source>
</evidence>
<protein>
    <submittedName>
        <fullName evidence="1">Uncharacterized protein</fullName>
    </submittedName>
</protein>
<reference evidence="1" key="1">
    <citation type="journal article" date="2014" name="Front. Microbiol.">
        <title>High frequency of phylogenetically diverse reductive dehalogenase-homologous genes in deep subseafloor sedimentary metagenomes.</title>
        <authorList>
            <person name="Kawai M."/>
            <person name="Futagami T."/>
            <person name="Toyoda A."/>
            <person name="Takaki Y."/>
            <person name="Nishi S."/>
            <person name="Hori S."/>
            <person name="Arai W."/>
            <person name="Tsubouchi T."/>
            <person name="Morono Y."/>
            <person name="Uchiyama I."/>
            <person name="Ito T."/>
            <person name="Fujiyama A."/>
            <person name="Inagaki F."/>
            <person name="Takami H."/>
        </authorList>
    </citation>
    <scope>NUCLEOTIDE SEQUENCE</scope>
    <source>
        <strain evidence="1">Expedition CK06-06</strain>
    </source>
</reference>